<gene>
    <name evidence="1" type="ORF">SCFA_950008</name>
</gene>
<dbReference type="InterPro" id="IPR025961">
    <property type="entry name" value="Metal_resist"/>
</dbReference>
<sequence length="156" mass="18382">MRRKSVAALAACAVVIFVFPAVAEAMGREGPPGRWWRMPEVADALELSQADKDSLDELYVQNRRGLIELKNDLERERFELENILEQQNLDEKAAMEQFKKIERCRERLSMERFRYFLQVRKMLGHERYQKLMTMIRDFHGKREKRGGLEDLPPAAQ</sequence>
<dbReference type="Pfam" id="PF13801">
    <property type="entry name" value="Metal_resist"/>
    <property type="match status" value="1"/>
</dbReference>
<organism evidence="1">
    <name type="scientific">anaerobic digester metagenome</name>
    <dbReference type="NCBI Taxonomy" id="1263854"/>
    <lineage>
        <taxon>unclassified sequences</taxon>
        <taxon>metagenomes</taxon>
        <taxon>ecological metagenomes</taxon>
    </lineage>
</organism>
<proteinExistence type="predicted"/>
<evidence type="ECO:0008006" key="2">
    <source>
        <dbReference type="Google" id="ProtNLM"/>
    </source>
</evidence>
<name>A0A485M7Y7_9ZZZZ</name>
<dbReference type="AlphaFoldDB" id="A0A485M7Y7"/>
<evidence type="ECO:0000313" key="1">
    <source>
        <dbReference type="EMBL" id="VFU19022.1"/>
    </source>
</evidence>
<reference evidence="1" key="1">
    <citation type="submission" date="2019-03" db="EMBL/GenBank/DDBJ databases">
        <authorList>
            <person name="Hao L."/>
        </authorList>
    </citation>
    <scope>NUCLEOTIDE SEQUENCE</scope>
</reference>
<protein>
    <recommendedName>
        <fullName evidence="2">Periplasmic heavy metal sensor</fullName>
    </recommendedName>
</protein>
<dbReference type="EMBL" id="CAADRM010000164">
    <property type="protein sequence ID" value="VFU19022.1"/>
    <property type="molecule type" value="Genomic_DNA"/>
</dbReference>
<accession>A0A485M7Y7</accession>
<dbReference type="Gene3D" id="1.20.120.1490">
    <property type="match status" value="1"/>
</dbReference>